<dbReference type="InterPro" id="IPR045187">
    <property type="entry name" value="CcO_II"/>
</dbReference>
<evidence type="ECO:0000256" key="1">
    <source>
        <dbReference type="ARBA" id="ARBA00004141"/>
    </source>
</evidence>
<protein>
    <recommendedName>
        <fullName evidence="3">cytochrome-c oxidase</fullName>
        <ecNumber evidence="3">7.1.1.9</ecNumber>
    </recommendedName>
    <alternativeName>
        <fullName evidence="16">Cytochrome aa3 subunit 2</fullName>
    </alternativeName>
</protein>
<comment type="caution">
    <text evidence="22">The sequence shown here is derived from an EMBL/GenBank/DDBJ whole genome shotgun (WGS) entry which is preliminary data.</text>
</comment>
<dbReference type="Pfam" id="PF00034">
    <property type="entry name" value="Cytochrom_C"/>
    <property type="match status" value="1"/>
</dbReference>
<comment type="similarity">
    <text evidence="2">Belongs to the cytochrome c oxidase subunit 2 family.</text>
</comment>
<dbReference type="AlphaFoldDB" id="A0A328AVG6"/>
<evidence type="ECO:0000256" key="8">
    <source>
        <dbReference type="ARBA" id="ARBA00022723"/>
    </source>
</evidence>
<evidence type="ECO:0000256" key="6">
    <source>
        <dbReference type="ARBA" id="ARBA00022660"/>
    </source>
</evidence>
<keyword evidence="8 18" id="KW-0479">Metal-binding</keyword>
<evidence type="ECO:0000256" key="14">
    <source>
        <dbReference type="ARBA" id="ARBA00023136"/>
    </source>
</evidence>
<evidence type="ECO:0000256" key="7">
    <source>
        <dbReference type="ARBA" id="ARBA00022692"/>
    </source>
</evidence>
<dbReference type="Gene3D" id="2.60.40.420">
    <property type="entry name" value="Cupredoxins - blue copper proteins"/>
    <property type="match status" value="1"/>
</dbReference>
<dbReference type="NCBIfam" id="TIGR02866">
    <property type="entry name" value="CoxB"/>
    <property type="match status" value="1"/>
</dbReference>
<dbReference type="InterPro" id="IPR002429">
    <property type="entry name" value="CcO_II-like_C"/>
</dbReference>
<keyword evidence="5 18" id="KW-0349">Heme</keyword>
<dbReference type="InterPro" id="IPR036257">
    <property type="entry name" value="Cyt_c_oxidase_su2_TM_sf"/>
</dbReference>
<evidence type="ECO:0000256" key="13">
    <source>
        <dbReference type="ARBA" id="ARBA00023008"/>
    </source>
</evidence>
<evidence type="ECO:0000256" key="15">
    <source>
        <dbReference type="ARBA" id="ARBA00024688"/>
    </source>
</evidence>
<dbReference type="InterPro" id="IPR008972">
    <property type="entry name" value="Cupredoxin"/>
</dbReference>
<evidence type="ECO:0000256" key="2">
    <source>
        <dbReference type="ARBA" id="ARBA00007866"/>
    </source>
</evidence>
<keyword evidence="7 19" id="KW-0812">Transmembrane</keyword>
<evidence type="ECO:0000313" key="22">
    <source>
        <dbReference type="EMBL" id="RAK56918.1"/>
    </source>
</evidence>
<dbReference type="GO" id="GO:0042773">
    <property type="term" value="P:ATP synthesis coupled electron transport"/>
    <property type="evidence" value="ECO:0007669"/>
    <property type="project" value="TreeGrafter"/>
</dbReference>
<proteinExistence type="inferred from homology"/>
<dbReference type="GO" id="GO:0004129">
    <property type="term" value="F:cytochrome-c oxidase activity"/>
    <property type="evidence" value="ECO:0007669"/>
    <property type="project" value="UniProtKB-EC"/>
</dbReference>
<dbReference type="InterPro" id="IPR036909">
    <property type="entry name" value="Cyt_c-like_dom_sf"/>
</dbReference>
<evidence type="ECO:0000259" key="20">
    <source>
        <dbReference type="PROSITE" id="PS50857"/>
    </source>
</evidence>
<evidence type="ECO:0000256" key="5">
    <source>
        <dbReference type="ARBA" id="ARBA00022617"/>
    </source>
</evidence>
<reference evidence="23" key="1">
    <citation type="submission" date="2018-05" db="EMBL/GenBank/DDBJ databases">
        <authorList>
            <person name="Li X."/>
        </authorList>
    </citation>
    <scope>NUCLEOTIDE SEQUENCE [LARGE SCALE GENOMIC DNA]</scope>
    <source>
        <strain evidence="23">YIM 73061</strain>
    </source>
</reference>
<evidence type="ECO:0000256" key="19">
    <source>
        <dbReference type="SAM" id="Phobius"/>
    </source>
</evidence>
<comment type="catalytic activity">
    <reaction evidence="17">
        <text>4 Fe(II)-[cytochrome c] + O2 + 8 H(+)(in) = 4 Fe(III)-[cytochrome c] + 2 H2O + 4 H(+)(out)</text>
        <dbReference type="Rhea" id="RHEA:11436"/>
        <dbReference type="Rhea" id="RHEA-COMP:10350"/>
        <dbReference type="Rhea" id="RHEA-COMP:14399"/>
        <dbReference type="ChEBI" id="CHEBI:15377"/>
        <dbReference type="ChEBI" id="CHEBI:15378"/>
        <dbReference type="ChEBI" id="CHEBI:15379"/>
        <dbReference type="ChEBI" id="CHEBI:29033"/>
        <dbReference type="ChEBI" id="CHEBI:29034"/>
        <dbReference type="EC" id="7.1.1.9"/>
    </reaction>
</comment>
<dbReference type="GO" id="GO:0020037">
    <property type="term" value="F:heme binding"/>
    <property type="evidence" value="ECO:0007669"/>
    <property type="project" value="InterPro"/>
</dbReference>
<evidence type="ECO:0000256" key="16">
    <source>
        <dbReference type="ARBA" id="ARBA00031399"/>
    </source>
</evidence>
<comment type="subcellular location">
    <subcellularLocation>
        <location evidence="1">Membrane</location>
        <topology evidence="1">Multi-pass membrane protein</topology>
    </subcellularLocation>
</comment>
<comment type="function">
    <text evidence="15">Subunits I and II form the functional core of the enzyme complex. Electrons originating in cytochrome c are transferred via heme a and Cu(A) to the binuclear center formed by heme a3 and Cu(B).</text>
</comment>
<feature type="domain" description="Cytochrome c" evidence="21">
    <location>
        <begin position="247"/>
        <end position="338"/>
    </location>
</feature>
<keyword evidence="23" id="KW-1185">Reference proteome</keyword>
<dbReference type="GO" id="GO:0005507">
    <property type="term" value="F:copper ion binding"/>
    <property type="evidence" value="ECO:0007669"/>
    <property type="project" value="InterPro"/>
</dbReference>
<evidence type="ECO:0000256" key="18">
    <source>
        <dbReference type="PROSITE-ProRule" id="PRU00433"/>
    </source>
</evidence>
<dbReference type="GO" id="GO:0016020">
    <property type="term" value="C:membrane"/>
    <property type="evidence" value="ECO:0007669"/>
    <property type="project" value="UniProtKB-SubCell"/>
</dbReference>
<dbReference type="PRINTS" id="PR01166">
    <property type="entry name" value="CYCOXIDASEII"/>
</dbReference>
<dbReference type="EMBL" id="QFYR01000001">
    <property type="protein sequence ID" value="RAK56918.1"/>
    <property type="molecule type" value="Genomic_DNA"/>
</dbReference>
<dbReference type="CDD" id="cd04213">
    <property type="entry name" value="CuRO_CcO_Caa3_II"/>
    <property type="match status" value="1"/>
</dbReference>
<evidence type="ECO:0000256" key="17">
    <source>
        <dbReference type="ARBA" id="ARBA00047816"/>
    </source>
</evidence>
<dbReference type="RefSeq" id="WP_111513370.1">
    <property type="nucleotide sequence ID" value="NZ_QFYR01000001.1"/>
</dbReference>
<feature type="transmembrane region" description="Helical" evidence="19">
    <location>
        <begin position="43"/>
        <end position="63"/>
    </location>
</feature>
<evidence type="ECO:0000259" key="21">
    <source>
        <dbReference type="PROSITE" id="PS51007"/>
    </source>
</evidence>
<dbReference type="SUPFAM" id="SSF49503">
    <property type="entry name" value="Cupredoxins"/>
    <property type="match status" value="1"/>
</dbReference>
<gene>
    <name evidence="22" type="primary">coxB</name>
    <name evidence="22" type="ORF">DJ018_02810</name>
</gene>
<dbReference type="SUPFAM" id="SSF46626">
    <property type="entry name" value="Cytochrome c"/>
    <property type="match status" value="1"/>
</dbReference>
<keyword evidence="9" id="KW-1278">Translocase</keyword>
<dbReference type="Pfam" id="PF00116">
    <property type="entry name" value="COX2"/>
    <property type="match status" value="1"/>
</dbReference>
<dbReference type="PANTHER" id="PTHR22888:SF9">
    <property type="entry name" value="CYTOCHROME C OXIDASE SUBUNIT 2"/>
    <property type="match status" value="1"/>
</dbReference>
<evidence type="ECO:0000256" key="4">
    <source>
        <dbReference type="ARBA" id="ARBA00022448"/>
    </source>
</evidence>
<evidence type="ECO:0000256" key="9">
    <source>
        <dbReference type="ARBA" id="ARBA00022967"/>
    </source>
</evidence>
<keyword evidence="14 19" id="KW-0472">Membrane</keyword>
<dbReference type="Gene3D" id="1.10.287.90">
    <property type="match status" value="1"/>
</dbReference>
<evidence type="ECO:0000256" key="10">
    <source>
        <dbReference type="ARBA" id="ARBA00022982"/>
    </source>
</evidence>
<dbReference type="PROSITE" id="PS50857">
    <property type="entry name" value="COX2_CUA"/>
    <property type="match status" value="1"/>
</dbReference>
<evidence type="ECO:0000256" key="12">
    <source>
        <dbReference type="ARBA" id="ARBA00023004"/>
    </source>
</evidence>
<organism evidence="22 23">
    <name type="scientific">Phenylobacterium deserti</name>
    <dbReference type="NCBI Taxonomy" id="1914756"/>
    <lineage>
        <taxon>Bacteria</taxon>
        <taxon>Pseudomonadati</taxon>
        <taxon>Pseudomonadota</taxon>
        <taxon>Alphaproteobacteria</taxon>
        <taxon>Caulobacterales</taxon>
        <taxon>Caulobacteraceae</taxon>
        <taxon>Phenylobacterium</taxon>
    </lineage>
</organism>
<name>A0A328AVG6_9CAUL</name>
<dbReference type="InterPro" id="IPR009056">
    <property type="entry name" value="Cyt_c-like_dom"/>
</dbReference>
<evidence type="ECO:0000256" key="3">
    <source>
        <dbReference type="ARBA" id="ARBA00012949"/>
    </source>
</evidence>
<keyword evidence="12 18" id="KW-0408">Iron</keyword>
<dbReference type="InterPro" id="IPR034236">
    <property type="entry name" value="CuRO_CcO_Caa3_II"/>
</dbReference>
<feature type="domain" description="Cytochrome oxidase subunit II copper A binding" evidence="20">
    <location>
        <begin position="120"/>
        <end position="236"/>
    </location>
</feature>
<keyword evidence="11 19" id="KW-1133">Transmembrane helix</keyword>
<dbReference type="PROSITE" id="PS51257">
    <property type="entry name" value="PROKAR_LIPOPROTEIN"/>
    <property type="match status" value="1"/>
</dbReference>
<feature type="transmembrane region" description="Helical" evidence="19">
    <location>
        <begin position="90"/>
        <end position="111"/>
    </location>
</feature>
<evidence type="ECO:0000256" key="11">
    <source>
        <dbReference type="ARBA" id="ARBA00022989"/>
    </source>
</evidence>
<dbReference type="PROSITE" id="PS51007">
    <property type="entry name" value="CYTC"/>
    <property type="match status" value="1"/>
</dbReference>
<keyword evidence="13" id="KW-0186">Copper</keyword>
<keyword evidence="22" id="KW-0560">Oxidoreductase</keyword>
<evidence type="ECO:0000313" key="23">
    <source>
        <dbReference type="Proteomes" id="UP000249725"/>
    </source>
</evidence>
<dbReference type="EC" id="7.1.1.9" evidence="3"/>
<dbReference type="PANTHER" id="PTHR22888">
    <property type="entry name" value="CYTOCHROME C OXIDASE, SUBUNIT II"/>
    <property type="match status" value="1"/>
</dbReference>
<dbReference type="InterPro" id="IPR014222">
    <property type="entry name" value="Cyt_c_oxidase_su2"/>
</dbReference>
<keyword evidence="6" id="KW-0679">Respiratory chain</keyword>
<dbReference type="Proteomes" id="UP000249725">
    <property type="component" value="Unassembled WGS sequence"/>
</dbReference>
<keyword evidence="4" id="KW-0813">Transport</keyword>
<dbReference type="GO" id="GO:0016491">
    <property type="term" value="F:oxidoreductase activity"/>
    <property type="evidence" value="ECO:0007669"/>
    <property type="project" value="UniProtKB-KW"/>
</dbReference>
<dbReference type="InterPro" id="IPR001505">
    <property type="entry name" value="Copper_CuA"/>
</dbReference>
<keyword evidence="10" id="KW-0249">Electron transport</keyword>
<accession>A0A328AVG6</accession>
<dbReference type="PROSITE" id="PS00078">
    <property type="entry name" value="COX2"/>
    <property type="match status" value="1"/>
</dbReference>
<sequence>MNGALRGLVLLAALTLAACHGPQNILDPAGKQAQDIDVVWRTMLVVCGLMYLLVMAFLGSALWRARRKPSDDALPIQSRTAAEGVLDRTLTGWIGLIVTGLIVLVSVSFLVDRSLADVGPDPLRIKVTANQWWWDVEYQGQGPSERVLTANELRLPVGRPAVVELHANDVIHSFWVPNLSGKTDLIPGRVNFITLTPTRTGAFRGQCAEFCGLEHAKMAFDVQVTSPQEFEAWRRSQLARAADPTGPLEIQGKQIFNGKACAMCHRVQGTDAGAGIGPDLTHLKSRATIAAGTLPNTRGDLQAWVADPQGVKPGTTMPRVPLTASELNAVVAYLETLR</sequence>
<dbReference type="OrthoDB" id="9781261at2"/>